<organism evidence="3 4">
    <name type="scientific">Salinivibrio kushneri</name>
    <dbReference type="NCBI Taxonomy" id="1908198"/>
    <lineage>
        <taxon>Bacteria</taxon>
        <taxon>Pseudomonadati</taxon>
        <taxon>Pseudomonadota</taxon>
        <taxon>Gammaproteobacteria</taxon>
        <taxon>Vibrionales</taxon>
        <taxon>Vibrionaceae</taxon>
        <taxon>Salinivibrio</taxon>
    </lineage>
</organism>
<dbReference type="PANTHER" id="PTHR42852">
    <property type="entry name" value="THIOL:DISULFIDE INTERCHANGE PROTEIN DSBE"/>
    <property type="match status" value="1"/>
</dbReference>
<dbReference type="InterPro" id="IPR036249">
    <property type="entry name" value="Thioredoxin-like_sf"/>
</dbReference>
<feature type="transmembrane region" description="Helical" evidence="1">
    <location>
        <begin position="21"/>
        <end position="38"/>
    </location>
</feature>
<dbReference type="GO" id="GO:0016491">
    <property type="term" value="F:oxidoreductase activity"/>
    <property type="evidence" value="ECO:0007669"/>
    <property type="project" value="InterPro"/>
</dbReference>
<dbReference type="RefSeq" id="WP_269578549.1">
    <property type="nucleotide sequence ID" value="NZ_CP114588.1"/>
</dbReference>
<protein>
    <submittedName>
        <fullName evidence="3">Protein disulfide oxidoreductase</fullName>
    </submittedName>
</protein>
<proteinExistence type="predicted"/>
<keyword evidence="1" id="KW-0472">Membrane</keyword>
<dbReference type="Proteomes" id="UP001164748">
    <property type="component" value="Chromosome"/>
</dbReference>
<evidence type="ECO:0000256" key="1">
    <source>
        <dbReference type="SAM" id="Phobius"/>
    </source>
</evidence>
<dbReference type="PANTHER" id="PTHR42852:SF17">
    <property type="entry name" value="THIOREDOXIN-LIKE PROTEIN HI_1115"/>
    <property type="match status" value="1"/>
</dbReference>
<reference evidence="3" key="1">
    <citation type="submission" date="2022-09" db="EMBL/GenBank/DDBJ databases">
        <authorList>
            <person name="Li Z.-J."/>
        </authorList>
    </citation>
    <scope>NUCLEOTIDE SEQUENCE</scope>
    <source>
        <strain evidence="3">TGB11</strain>
    </source>
</reference>
<gene>
    <name evidence="3" type="ORF">N8M53_09145</name>
</gene>
<accession>A0AA47KJE9</accession>
<dbReference type="SUPFAM" id="SSF52833">
    <property type="entry name" value="Thioredoxin-like"/>
    <property type="match status" value="1"/>
</dbReference>
<dbReference type="EMBL" id="CP114588">
    <property type="protein sequence ID" value="WBA07991.1"/>
    <property type="molecule type" value="Genomic_DNA"/>
</dbReference>
<dbReference type="Gene3D" id="3.40.30.10">
    <property type="entry name" value="Glutaredoxin"/>
    <property type="match status" value="1"/>
</dbReference>
<feature type="domain" description="Redoxin" evidence="2">
    <location>
        <begin position="54"/>
        <end position="160"/>
    </location>
</feature>
<dbReference type="InterPro" id="IPR050553">
    <property type="entry name" value="Thioredoxin_ResA/DsbE_sf"/>
</dbReference>
<name>A0AA47KJE9_9GAMM</name>
<keyword evidence="1" id="KW-1133">Transmembrane helix</keyword>
<sequence length="173" mass="19637">MTAKQMKRSWRKRVKRGARDFCWLIVFVLISSTAMDWWRSRDIDTSQMPVESVRLLDGRQQDLVAMSQQKPVLVYVWASWCGVCRFVTPSVDWLSGHAQVVSIALRSGSDKHIAGYLAHHDYEFPVVNDQHGNLSDAFSVKVTPTVMVVEQGKITSITTGFTTPLGLWLRLVL</sequence>
<dbReference type="AlphaFoldDB" id="A0AA47KJE9"/>
<dbReference type="InterPro" id="IPR013740">
    <property type="entry name" value="Redoxin"/>
</dbReference>
<dbReference type="Pfam" id="PF08534">
    <property type="entry name" value="Redoxin"/>
    <property type="match status" value="1"/>
</dbReference>
<evidence type="ECO:0000313" key="3">
    <source>
        <dbReference type="EMBL" id="WBA07991.1"/>
    </source>
</evidence>
<evidence type="ECO:0000259" key="2">
    <source>
        <dbReference type="Pfam" id="PF08534"/>
    </source>
</evidence>
<dbReference type="CDD" id="cd03011">
    <property type="entry name" value="TlpA_like_ScsD_MtbDsbE"/>
    <property type="match status" value="1"/>
</dbReference>
<keyword evidence="1" id="KW-0812">Transmembrane</keyword>
<evidence type="ECO:0000313" key="4">
    <source>
        <dbReference type="Proteomes" id="UP001164748"/>
    </source>
</evidence>